<proteinExistence type="predicted"/>
<feature type="compositionally biased region" description="Low complexity" evidence="1">
    <location>
        <begin position="376"/>
        <end position="394"/>
    </location>
</feature>
<comment type="caution">
    <text evidence="3">The sequence shown here is derived from an EMBL/GenBank/DDBJ whole genome shotgun (WGS) entry which is preliminary data.</text>
</comment>
<dbReference type="Proteomes" id="UP000308014">
    <property type="component" value="Unassembled WGS sequence"/>
</dbReference>
<sequence length="462" mass="51073">MCIPAIDSSCYVDESQITEYFAGIGTNERPLEKFNCGVTGEGCAEQIARVYKVCHSKHDPLRNCAHGHGSIAAKTYKVQKTSSGSTASAVVHVSPFILVSDLRRLLTLQDVVTAVAGLLDKIGALVYDDHFDKTYETALNLHKAIQKGFVRENSGKRVNSDLDSTAQSLTFHDSIRHVRHALALNDTRSHFKPEMYGNVTDKDSINGRSLIQAWFVGAHADIGGGARDDGLSLYPLQWLLTESQHKGLILQHNPNTSLIEDPQALVFPTRKLGVVLDEKSTTDMIWEYVYANGIKVEMQDLRQSHNHGNMQTLAKKLTKKKPRFDRSKTTANASPTIKEPTATINGLSTDRRHSESDAHRKKGGFMRGLFGKKKSMNSSSSPTSPMSPTSPSTPQDLDNIVESNANEPIRHIIRLNPGFPHVTFQSYRTPFRNGRLLGYSDGKHGNNIDSLRYSASFVADIT</sequence>
<evidence type="ECO:0000313" key="4">
    <source>
        <dbReference type="Proteomes" id="UP000308014"/>
    </source>
</evidence>
<protein>
    <recommendedName>
        <fullName evidence="2">T6SS Phospholipase effector Tle1-like catalytic domain-containing protein</fullName>
    </recommendedName>
</protein>
<evidence type="ECO:0000313" key="3">
    <source>
        <dbReference type="EMBL" id="THW19027.1"/>
    </source>
</evidence>
<reference evidence="3 4" key="1">
    <citation type="submission" date="2018-10" db="EMBL/GenBank/DDBJ databases">
        <title>Fifty Aureobasidium pullulans genomes reveal a recombining polyextremotolerant generalist.</title>
        <authorList>
            <person name="Gostincar C."/>
            <person name="Turk M."/>
            <person name="Zajc J."/>
            <person name="Gunde-Cimerman N."/>
        </authorList>
    </citation>
    <scope>NUCLEOTIDE SEQUENCE [LARGE SCALE GENOMIC DNA]</scope>
    <source>
        <strain evidence="3 4">EXF-11318</strain>
    </source>
</reference>
<name>A0A4S8W2E1_AURPU</name>
<feature type="domain" description="T6SS Phospholipase effector Tle1-like catalytic" evidence="2">
    <location>
        <begin position="160"/>
        <end position="242"/>
    </location>
</feature>
<dbReference type="InterPro" id="IPR018712">
    <property type="entry name" value="Tle1-like_cat"/>
</dbReference>
<dbReference type="PANTHER" id="PTHR33840:SF1">
    <property type="entry name" value="TLE1 PHOSPHOLIPASE DOMAIN-CONTAINING PROTEIN"/>
    <property type="match status" value="1"/>
</dbReference>
<evidence type="ECO:0000259" key="2">
    <source>
        <dbReference type="Pfam" id="PF09994"/>
    </source>
</evidence>
<feature type="compositionally biased region" description="Basic and acidic residues" evidence="1">
    <location>
        <begin position="349"/>
        <end position="358"/>
    </location>
</feature>
<dbReference type="EMBL" id="QZAJ01000073">
    <property type="protein sequence ID" value="THW19027.1"/>
    <property type="molecule type" value="Genomic_DNA"/>
</dbReference>
<dbReference type="AlphaFoldDB" id="A0A4S8W2E1"/>
<organism evidence="3 4">
    <name type="scientific">Aureobasidium pullulans</name>
    <name type="common">Black yeast</name>
    <name type="synonym">Pullularia pullulans</name>
    <dbReference type="NCBI Taxonomy" id="5580"/>
    <lineage>
        <taxon>Eukaryota</taxon>
        <taxon>Fungi</taxon>
        <taxon>Dikarya</taxon>
        <taxon>Ascomycota</taxon>
        <taxon>Pezizomycotina</taxon>
        <taxon>Dothideomycetes</taxon>
        <taxon>Dothideomycetidae</taxon>
        <taxon>Dothideales</taxon>
        <taxon>Saccotheciaceae</taxon>
        <taxon>Aureobasidium</taxon>
    </lineage>
</organism>
<gene>
    <name evidence="3" type="ORF">D6D24_03061</name>
</gene>
<feature type="region of interest" description="Disordered" evidence="1">
    <location>
        <begin position="320"/>
        <end position="399"/>
    </location>
</feature>
<accession>A0A4S8W2E1</accession>
<dbReference type="PANTHER" id="PTHR33840">
    <property type="match status" value="1"/>
</dbReference>
<evidence type="ECO:0000256" key="1">
    <source>
        <dbReference type="SAM" id="MobiDB-lite"/>
    </source>
</evidence>
<feature type="compositionally biased region" description="Basic residues" evidence="1">
    <location>
        <begin position="359"/>
        <end position="375"/>
    </location>
</feature>
<dbReference type="Pfam" id="PF09994">
    <property type="entry name" value="T6SS_Tle1-like_cat"/>
    <property type="match status" value="1"/>
</dbReference>